<keyword evidence="2" id="KW-0614">Plasmid</keyword>
<protein>
    <submittedName>
        <fullName evidence="2">Uncharacterized protein</fullName>
    </submittedName>
</protein>
<proteinExistence type="predicted"/>
<keyword evidence="1" id="KW-0472">Membrane</keyword>
<organism evidence="2">
    <name type="scientific">Klebsiella pneumoniae</name>
    <dbReference type="NCBI Taxonomy" id="573"/>
    <lineage>
        <taxon>Bacteria</taxon>
        <taxon>Pseudomonadati</taxon>
        <taxon>Pseudomonadota</taxon>
        <taxon>Gammaproteobacteria</taxon>
        <taxon>Enterobacterales</taxon>
        <taxon>Enterobacteriaceae</taxon>
        <taxon>Klebsiella/Raoultella group</taxon>
        <taxon>Klebsiella</taxon>
        <taxon>Klebsiella pneumoniae complex</taxon>
    </lineage>
</organism>
<keyword evidence="1" id="KW-1133">Transmembrane helix</keyword>
<feature type="transmembrane region" description="Helical" evidence="1">
    <location>
        <begin position="5"/>
        <end position="25"/>
    </location>
</feature>
<reference evidence="2" key="1">
    <citation type="submission" date="2019-05" db="EMBL/GenBank/DDBJ databases">
        <title>Complete sequence of plasmid p447-IMP harbouring the metallo-beta-lactamase gene blaIMP-8.</title>
        <authorList>
            <person name="Zhan Z."/>
            <person name="Feng J."/>
            <person name="Jiang X."/>
            <person name="Liang Q."/>
            <person name="Liang L."/>
            <person name="Yuan M."/>
            <person name="Fang H."/>
            <person name="Li P."/>
            <person name="Zhou D."/>
        </authorList>
    </citation>
    <scope>NUCLEOTIDE SEQUENCE</scope>
    <source>
        <strain evidence="2">447</strain>
        <plasmid evidence="2">p447-IMP</plasmid>
    </source>
</reference>
<evidence type="ECO:0000256" key="1">
    <source>
        <dbReference type="SAM" id="Phobius"/>
    </source>
</evidence>
<geneLocation type="plasmid" evidence="2">
    <name>p447-IMP</name>
</geneLocation>
<dbReference type="EMBL" id="KY978631">
    <property type="protein sequence ID" value="ASS84945.1"/>
    <property type="molecule type" value="Genomic_DNA"/>
</dbReference>
<feature type="transmembrane region" description="Helical" evidence="1">
    <location>
        <begin position="37"/>
        <end position="61"/>
    </location>
</feature>
<dbReference type="RefSeq" id="WP_172690100.1">
    <property type="nucleotide sequence ID" value="NZ_KY978631.1"/>
</dbReference>
<name>A0A223DQG6_KLEPN</name>
<keyword evidence="1" id="KW-0812">Transmembrane</keyword>
<evidence type="ECO:0000313" key="2">
    <source>
        <dbReference type="EMBL" id="ASS84945.1"/>
    </source>
</evidence>
<sequence length="71" mass="7602">MKNNLYFAAFNVSLSVIMTALLIGITSRSAGIGDFAAFLILLAADLFTTFTAALLILSILTQDKKTSKDSK</sequence>
<accession>A0A223DQG6</accession>
<dbReference type="AlphaFoldDB" id="A0A223DQG6"/>